<protein>
    <submittedName>
        <fullName evidence="3">Uncharacterized protein</fullName>
    </submittedName>
</protein>
<feature type="transmembrane region" description="Helical" evidence="2">
    <location>
        <begin position="218"/>
        <end position="239"/>
    </location>
</feature>
<keyword evidence="2" id="KW-0472">Membrane</keyword>
<comment type="caution">
    <text evidence="3">The sequence shown here is derived from an EMBL/GenBank/DDBJ whole genome shotgun (WGS) entry which is preliminary data.</text>
</comment>
<evidence type="ECO:0000256" key="2">
    <source>
        <dbReference type="SAM" id="Phobius"/>
    </source>
</evidence>
<feature type="transmembrane region" description="Helical" evidence="2">
    <location>
        <begin position="185"/>
        <end position="206"/>
    </location>
</feature>
<proteinExistence type="predicted"/>
<feature type="coiled-coil region" evidence="1">
    <location>
        <begin position="379"/>
        <end position="406"/>
    </location>
</feature>
<organism evidence="3 4">
    <name type="scientific">Brassica napus</name>
    <name type="common">Rape</name>
    <dbReference type="NCBI Taxonomy" id="3708"/>
    <lineage>
        <taxon>Eukaryota</taxon>
        <taxon>Viridiplantae</taxon>
        <taxon>Streptophyta</taxon>
        <taxon>Embryophyta</taxon>
        <taxon>Tracheophyta</taxon>
        <taxon>Spermatophyta</taxon>
        <taxon>Magnoliopsida</taxon>
        <taxon>eudicotyledons</taxon>
        <taxon>Gunneridae</taxon>
        <taxon>Pentapetalae</taxon>
        <taxon>rosids</taxon>
        <taxon>malvids</taxon>
        <taxon>Brassicales</taxon>
        <taxon>Brassicaceae</taxon>
        <taxon>Brassiceae</taxon>
        <taxon>Brassica</taxon>
    </lineage>
</organism>
<keyword evidence="1" id="KW-0175">Coiled coil</keyword>
<evidence type="ECO:0000256" key="1">
    <source>
        <dbReference type="SAM" id="Coils"/>
    </source>
</evidence>
<evidence type="ECO:0000313" key="3">
    <source>
        <dbReference type="EMBL" id="KAH0893022.1"/>
    </source>
</evidence>
<dbReference type="EMBL" id="JAGKQM010000013">
    <property type="protein sequence ID" value="KAH0893022.1"/>
    <property type="molecule type" value="Genomic_DNA"/>
</dbReference>
<accession>A0ABQ8AKI2</accession>
<feature type="non-terminal residue" evidence="3">
    <location>
        <position position="522"/>
    </location>
</feature>
<gene>
    <name evidence="3" type="ORF">HID58_055451</name>
</gene>
<evidence type="ECO:0000313" key="4">
    <source>
        <dbReference type="Proteomes" id="UP000824890"/>
    </source>
</evidence>
<reference evidence="3 4" key="1">
    <citation type="submission" date="2021-05" db="EMBL/GenBank/DDBJ databases">
        <title>Genome Assembly of Synthetic Allotetraploid Brassica napus Reveals Homoeologous Exchanges between Subgenomes.</title>
        <authorList>
            <person name="Davis J.T."/>
        </authorList>
    </citation>
    <scope>NUCLEOTIDE SEQUENCE [LARGE SCALE GENOMIC DNA]</scope>
    <source>
        <strain evidence="4">cv. Da-Ae</strain>
        <tissue evidence="3">Seedling</tissue>
    </source>
</reference>
<keyword evidence="2" id="KW-0812">Transmembrane</keyword>
<dbReference type="Proteomes" id="UP000824890">
    <property type="component" value="Unassembled WGS sequence"/>
</dbReference>
<sequence length="522" mass="58103">MAPIPLSSIYTAPPLVGPASSVCEDDLAEWRERYSLPPFVALWIPTLEECASSYIPGEITVYEAFFDSGLRGGDSCADCCLSEISPSELNLLAWRILIAIQNLGDLEYLSLVSTRFCLRIWLPLMEEKGDFISVLRLANRERTSEKRLKGPVFNKKWQERYVFMRLLGSSYRWNFIGRRRTRSTLLLVGYFSQPYIFLQLGLIMPLRKEKAPFFGPDSFLLIAASVSGLLSLGCLMIIFMQKTCGKVADDPFVAYQEVAKVMYAKKGSSSRTVSGDEVMITGSRRATVVKLEPSSSLQGKKLKSGGVTTRSVQQSADIARSAGNLATALSNLNLKVFPQDGSVLPIGDPSEVVQVLQGGLLRTVSQLYHLGERLSNEGSMVLREEIEDLKHQVSEEKDQRMAWELEILKELEKVAEVSSADALATSKKNQELEEGINVLKAAVETFMLEMVMAVNGARVIARWELMREWLKKQTKALEQYKVVIREEARNKGVPPPTFEDEPAIPLVFELDVDSSAKPGGSP</sequence>
<keyword evidence="2" id="KW-1133">Transmembrane helix</keyword>
<name>A0ABQ8AKI2_BRANA</name>
<keyword evidence="4" id="KW-1185">Reference proteome</keyword>